<dbReference type="RefSeq" id="WP_343758821.1">
    <property type="nucleotide sequence ID" value="NZ_BAAACG010000004.1"/>
</dbReference>
<comment type="pathway">
    <text evidence="1 6">Cell wall biogenesis; peptidoglycan biosynthesis.</text>
</comment>
<evidence type="ECO:0000313" key="10">
    <source>
        <dbReference type="EMBL" id="GAA0734405.1"/>
    </source>
</evidence>
<feature type="transmembrane region" description="Helical" evidence="8">
    <location>
        <begin position="6"/>
        <end position="24"/>
    </location>
</feature>
<dbReference type="InterPro" id="IPR050979">
    <property type="entry name" value="LD-transpeptidase"/>
</dbReference>
<evidence type="ECO:0000256" key="5">
    <source>
        <dbReference type="ARBA" id="ARBA00023316"/>
    </source>
</evidence>
<feature type="compositionally biased region" description="Basic and acidic residues" evidence="7">
    <location>
        <begin position="35"/>
        <end position="51"/>
    </location>
</feature>
<dbReference type="EMBL" id="BAAACG010000004">
    <property type="protein sequence ID" value="GAA0734405.1"/>
    <property type="molecule type" value="Genomic_DNA"/>
</dbReference>
<evidence type="ECO:0000256" key="3">
    <source>
        <dbReference type="ARBA" id="ARBA00022960"/>
    </source>
</evidence>
<evidence type="ECO:0000256" key="8">
    <source>
        <dbReference type="SAM" id="Phobius"/>
    </source>
</evidence>
<feature type="domain" description="L,D-TPase catalytic" evidence="9">
    <location>
        <begin position="143"/>
        <end position="266"/>
    </location>
</feature>
<dbReference type="Gene3D" id="2.40.440.10">
    <property type="entry name" value="L,D-transpeptidase catalytic domain-like"/>
    <property type="match status" value="1"/>
</dbReference>
<evidence type="ECO:0000313" key="11">
    <source>
        <dbReference type="Proteomes" id="UP001501510"/>
    </source>
</evidence>
<dbReference type="InterPro" id="IPR005490">
    <property type="entry name" value="LD_TPept_cat_dom"/>
</dbReference>
<accession>A0ABP3UKJ7</accession>
<evidence type="ECO:0000256" key="2">
    <source>
        <dbReference type="ARBA" id="ARBA00022679"/>
    </source>
</evidence>
<dbReference type="Proteomes" id="UP001501510">
    <property type="component" value="Unassembled WGS sequence"/>
</dbReference>
<keyword evidence="3 6" id="KW-0133">Cell shape</keyword>
<keyword evidence="8" id="KW-0812">Transmembrane</keyword>
<feature type="active site" description="Proton donor/acceptor" evidence="6">
    <location>
        <position position="216"/>
    </location>
</feature>
<keyword evidence="11" id="KW-1185">Reference proteome</keyword>
<sequence length="267" mass="31200">MKKKTIFVTIILIFVFIFTPIFINKNRVNKVENKENVKKTKNESIKSDTKNKGKSNTKNDMAVFSSNTCFKKTYYIDKSNVNVYEKPDKESKVEYSLPKNSVIVAYREKNGYLYCEESTIGRKGWIKKNKDNLKGFLYKNTEYKVDVDLIKQKILVYKKDKKIRDIKCSTGILGDSDTETPLGMFYITNRGKYFYSNKYNQGGRYYIKFFANYLIHSIPVDKSGNIIEEEKNKLGFPASHGCIRVSVEDAKWLYNKIPNKSLIFIHY</sequence>
<keyword evidence="5 6" id="KW-0961">Cell wall biogenesis/degradation</keyword>
<name>A0ABP3UKJ7_9CLOT</name>
<organism evidence="10 11">
    <name type="scientific">Clostridium oceanicum</name>
    <dbReference type="NCBI Taxonomy" id="1543"/>
    <lineage>
        <taxon>Bacteria</taxon>
        <taxon>Bacillati</taxon>
        <taxon>Bacillota</taxon>
        <taxon>Clostridia</taxon>
        <taxon>Eubacteriales</taxon>
        <taxon>Clostridiaceae</taxon>
        <taxon>Clostridium</taxon>
    </lineage>
</organism>
<dbReference type="InterPro" id="IPR038063">
    <property type="entry name" value="Transpep_catalytic_dom"/>
</dbReference>
<dbReference type="PROSITE" id="PS52029">
    <property type="entry name" value="LD_TPASE"/>
    <property type="match status" value="1"/>
</dbReference>
<comment type="caution">
    <text evidence="10">The sequence shown here is derived from an EMBL/GenBank/DDBJ whole genome shotgun (WGS) entry which is preliminary data.</text>
</comment>
<evidence type="ECO:0000256" key="6">
    <source>
        <dbReference type="PROSITE-ProRule" id="PRU01373"/>
    </source>
</evidence>
<keyword evidence="8" id="KW-1133">Transmembrane helix</keyword>
<feature type="active site" description="Nucleophile" evidence="6">
    <location>
        <position position="242"/>
    </location>
</feature>
<feature type="region of interest" description="Disordered" evidence="7">
    <location>
        <begin position="35"/>
        <end position="57"/>
    </location>
</feature>
<evidence type="ECO:0000256" key="1">
    <source>
        <dbReference type="ARBA" id="ARBA00004752"/>
    </source>
</evidence>
<evidence type="ECO:0000256" key="7">
    <source>
        <dbReference type="SAM" id="MobiDB-lite"/>
    </source>
</evidence>
<dbReference type="Pfam" id="PF03734">
    <property type="entry name" value="YkuD"/>
    <property type="match status" value="1"/>
</dbReference>
<dbReference type="SUPFAM" id="SSF141523">
    <property type="entry name" value="L,D-transpeptidase catalytic domain-like"/>
    <property type="match status" value="1"/>
</dbReference>
<dbReference type="PANTHER" id="PTHR30582:SF2">
    <property type="entry name" value="L,D-TRANSPEPTIDASE YCIB-RELATED"/>
    <property type="match status" value="1"/>
</dbReference>
<dbReference type="CDD" id="cd16913">
    <property type="entry name" value="YkuD_like"/>
    <property type="match status" value="1"/>
</dbReference>
<evidence type="ECO:0000256" key="4">
    <source>
        <dbReference type="ARBA" id="ARBA00022984"/>
    </source>
</evidence>
<keyword evidence="2" id="KW-0808">Transferase</keyword>
<proteinExistence type="predicted"/>
<gene>
    <name evidence="10" type="ORF">GCM10008906_06500</name>
</gene>
<dbReference type="PANTHER" id="PTHR30582">
    <property type="entry name" value="L,D-TRANSPEPTIDASE"/>
    <property type="match status" value="1"/>
</dbReference>
<keyword evidence="4 6" id="KW-0573">Peptidoglycan synthesis</keyword>
<keyword evidence="8" id="KW-0472">Membrane</keyword>
<protein>
    <submittedName>
        <fullName evidence="10">L,D-transpeptidase</fullName>
    </submittedName>
</protein>
<evidence type="ECO:0000259" key="9">
    <source>
        <dbReference type="PROSITE" id="PS52029"/>
    </source>
</evidence>
<reference evidence="11" key="1">
    <citation type="journal article" date="2019" name="Int. J. Syst. Evol. Microbiol.">
        <title>The Global Catalogue of Microorganisms (GCM) 10K type strain sequencing project: providing services to taxonomists for standard genome sequencing and annotation.</title>
        <authorList>
            <consortium name="The Broad Institute Genomics Platform"/>
            <consortium name="The Broad Institute Genome Sequencing Center for Infectious Disease"/>
            <person name="Wu L."/>
            <person name="Ma J."/>
        </authorList>
    </citation>
    <scope>NUCLEOTIDE SEQUENCE [LARGE SCALE GENOMIC DNA]</scope>
    <source>
        <strain evidence="11">JCM 1407</strain>
    </source>
</reference>